<dbReference type="OrthoDB" id="6516766at2759"/>
<proteinExistence type="predicted"/>
<gene>
    <name evidence="1" type="ORF">HPB48_022909</name>
</gene>
<organism evidence="1 2">
    <name type="scientific">Haemaphysalis longicornis</name>
    <name type="common">Bush tick</name>
    <dbReference type="NCBI Taxonomy" id="44386"/>
    <lineage>
        <taxon>Eukaryota</taxon>
        <taxon>Metazoa</taxon>
        <taxon>Ecdysozoa</taxon>
        <taxon>Arthropoda</taxon>
        <taxon>Chelicerata</taxon>
        <taxon>Arachnida</taxon>
        <taxon>Acari</taxon>
        <taxon>Parasitiformes</taxon>
        <taxon>Ixodida</taxon>
        <taxon>Ixodoidea</taxon>
        <taxon>Ixodidae</taxon>
        <taxon>Haemaphysalinae</taxon>
        <taxon>Haemaphysalis</taxon>
    </lineage>
</organism>
<dbReference type="VEuPathDB" id="VectorBase:HLOH_040744"/>
<reference evidence="1 2" key="1">
    <citation type="journal article" date="2020" name="Cell">
        <title>Large-Scale Comparative Analyses of Tick Genomes Elucidate Their Genetic Diversity and Vector Capacities.</title>
        <authorList>
            <consortium name="Tick Genome and Microbiome Consortium (TIGMIC)"/>
            <person name="Jia N."/>
            <person name="Wang J."/>
            <person name="Shi W."/>
            <person name="Du L."/>
            <person name="Sun Y."/>
            <person name="Zhan W."/>
            <person name="Jiang J.F."/>
            <person name="Wang Q."/>
            <person name="Zhang B."/>
            <person name="Ji P."/>
            <person name="Bell-Sakyi L."/>
            <person name="Cui X.M."/>
            <person name="Yuan T.T."/>
            <person name="Jiang B.G."/>
            <person name="Yang W.F."/>
            <person name="Lam T.T."/>
            <person name="Chang Q.C."/>
            <person name="Ding S.J."/>
            <person name="Wang X.J."/>
            <person name="Zhu J.G."/>
            <person name="Ruan X.D."/>
            <person name="Zhao L."/>
            <person name="Wei J.T."/>
            <person name="Ye R.Z."/>
            <person name="Que T.C."/>
            <person name="Du C.H."/>
            <person name="Zhou Y.H."/>
            <person name="Cheng J.X."/>
            <person name="Dai P.F."/>
            <person name="Guo W.B."/>
            <person name="Han X.H."/>
            <person name="Huang E.J."/>
            <person name="Li L.F."/>
            <person name="Wei W."/>
            <person name="Gao Y.C."/>
            <person name="Liu J.Z."/>
            <person name="Shao H.Z."/>
            <person name="Wang X."/>
            <person name="Wang C.C."/>
            <person name="Yang T.C."/>
            <person name="Huo Q.B."/>
            <person name="Li W."/>
            <person name="Chen H.Y."/>
            <person name="Chen S.E."/>
            <person name="Zhou L.G."/>
            <person name="Ni X.B."/>
            <person name="Tian J.H."/>
            <person name="Sheng Y."/>
            <person name="Liu T."/>
            <person name="Pan Y.S."/>
            <person name="Xia L.Y."/>
            <person name="Li J."/>
            <person name="Zhao F."/>
            <person name="Cao W.C."/>
        </authorList>
    </citation>
    <scope>NUCLEOTIDE SEQUENCE [LARGE SCALE GENOMIC DNA]</scope>
    <source>
        <strain evidence="1">HaeL-2018</strain>
    </source>
</reference>
<keyword evidence="2" id="KW-1185">Reference proteome</keyword>
<sequence>MCTYAVFTPVVAFCKHFTFLFSGKKKSTAAETDQEFLEKRWRHEQAMKDKECEMEAQKIALQKAQLEQKGKEVGQAVRS</sequence>
<dbReference type="AlphaFoldDB" id="A0A9J6GSX6"/>
<evidence type="ECO:0000313" key="2">
    <source>
        <dbReference type="Proteomes" id="UP000821853"/>
    </source>
</evidence>
<accession>A0A9J6GSX6</accession>
<protein>
    <submittedName>
        <fullName evidence="1">Uncharacterized protein</fullName>
    </submittedName>
</protein>
<comment type="caution">
    <text evidence="1">The sequence shown here is derived from an EMBL/GenBank/DDBJ whole genome shotgun (WGS) entry which is preliminary data.</text>
</comment>
<name>A0A9J6GSX6_HAELO</name>
<dbReference type="Proteomes" id="UP000821853">
    <property type="component" value="Unassembled WGS sequence"/>
</dbReference>
<dbReference type="EMBL" id="JABSTR010000008">
    <property type="protein sequence ID" value="KAH9378251.1"/>
    <property type="molecule type" value="Genomic_DNA"/>
</dbReference>
<evidence type="ECO:0000313" key="1">
    <source>
        <dbReference type="EMBL" id="KAH9378251.1"/>
    </source>
</evidence>